<comment type="caution">
    <text evidence="2">The sequence shown here is derived from an EMBL/GenBank/DDBJ whole genome shotgun (WGS) entry which is preliminary data.</text>
</comment>
<sequence>MIYRSTLARLVTARAVAARQSRSPLLPPALRQSRRLHVSNRPTQKSTAARLADDPDEEGPTLHDQQGAKVRTALSRLSSDRADLQATLQLKHLSEKAWAEDGRHALDLLDRLCLETHGDLAITKAVICLEAYKHRFGRLSVKDARTILASDDAANRVVQWFETKGVIQHLRDRHPDYKKLLALISDILIGAGRLQHKTRVLAIGAMVSSYYIAQQMLGRWRPPLERQSIRSDVWVTRMSHKYVFHTVFGYVQARVSMLRILRNSGRLCLNPGLFDRCITALERLTLEEDELDPRGLLRLASIKLHHPLDPNPYPFLWFMRDVDSDPLHARRTFASKEQKHALGDFYYAKTKLTQDLLNRRGRVDDGKWLFRAFQKHFGRDSGTFNLSRERRSRGEIFQWELGWKAKHFPNYEPIRRELVSFRAKRLRGIPDQTTRTSPRRNVTLFFDNQRLRWIVGPRNDM</sequence>
<evidence type="ECO:0000313" key="3">
    <source>
        <dbReference type="Proteomes" id="UP001390339"/>
    </source>
</evidence>
<feature type="region of interest" description="Disordered" evidence="1">
    <location>
        <begin position="34"/>
        <end position="68"/>
    </location>
</feature>
<protein>
    <submittedName>
        <fullName evidence="2">Uncharacterized protein</fullName>
    </submittedName>
</protein>
<proteinExistence type="predicted"/>
<name>A0ABR2I4L3_9PEZI</name>
<keyword evidence="3" id="KW-1185">Reference proteome</keyword>
<dbReference type="EMBL" id="JAPCWZ010000007">
    <property type="protein sequence ID" value="KAK8856967.1"/>
    <property type="molecule type" value="Genomic_DNA"/>
</dbReference>
<accession>A0ABR2I4L3</accession>
<organism evidence="2 3">
    <name type="scientific">Apiospora arundinis</name>
    <dbReference type="NCBI Taxonomy" id="335852"/>
    <lineage>
        <taxon>Eukaryota</taxon>
        <taxon>Fungi</taxon>
        <taxon>Dikarya</taxon>
        <taxon>Ascomycota</taxon>
        <taxon>Pezizomycotina</taxon>
        <taxon>Sordariomycetes</taxon>
        <taxon>Xylariomycetidae</taxon>
        <taxon>Amphisphaeriales</taxon>
        <taxon>Apiosporaceae</taxon>
        <taxon>Apiospora</taxon>
    </lineage>
</organism>
<evidence type="ECO:0000313" key="2">
    <source>
        <dbReference type="EMBL" id="KAK8856967.1"/>
    </source>
</evidence>
<reference evidence="2 3" key="1">
    <citation type="journal article" date="2024" name="IMA Fungus">
        <title>Apiospora arundinis, a panoply of carbohydrate-active enzymes and secondary metabolites.</title>
        <authorList>
            <person name="Sorensen T."/>
            <person name="Petersen C."/>
            <person name="Muurmann A.T."/>
            <person name="Christiansen J.V."/>
            <person name="Brundto M.L."/>
            <person name="Overgaard C.K."/>
            <person name="Boysen A.T."/>
            <person name="Wollenberg R.D."/>
            <person name="Larsen T.O."/>
            <person name="Sorensen J.L."/>
            <person name="Nielsen K.L."/>
            <person name="Sondergaard T.E."/>
        </authorList>
    </citation>
    <scope>NUCLEOTIDE SEQUENCE [LARGE SCALE GENOMIC DNA]</scope>
    <source>
        <strain evidence="2 3">AAU 773</strain>
    </source>
</reference>
<evidence type="ECO:0000256" key="1">
    <source>
        <dbReference type="SAM" id="MobiDB-lite"/>
    </source>
</evidence>
<dbReference type="Proteomes" id="UP001390339">
    <property type="component" value="Unassembled WGS sequence"/>
</dbReference>
<gene>
    <name evidence="2" type="ORF">PGQ11_012879</name>
</gene>